<comment type="caution">
    <text evidence="10">The sequence shown here is derived from an EMBL/GenBank/DDBJ whole genome shotgun (WGS) entry which is preliminary data.</text>
</comment>
<keyword evidence="11" id="KW-1185">Reference proteome</keyword>
<dbReference type="InterPro" id="IPR004713">
    <property type="entry name" value="CaH_exchang"/>
</dbReference>
<keyword evidence="3" id="KW-0813">Transport</keyword>
<evidence type="ECO:0000256" key="2">
    <source>
        <dbReference type="ARBA" id="ARBA00008170"/>
    </source>
</evidence>
<feature type="domain" description="Sodium/calcium exchanger membrane region" evidence="9">
    <location>
        <begin position="284"/>
        <end position="406"/>
    </location>
</feature>
<dbReference type="GeneID" id="81365968"/>
<evidence type="ECO:0000256" key="1">
    <source>
        <dbReference type="ARBA" id="ARBA00004127"/>
    </source>
</evidence>
<dbReference type="InterPro" id="IPR004837">
    <property type="entry name" value="NaCa_Exmemb"/>
</dbReference>
<name>A0A9W9W8T9_9EURO</name>
<evidence type="ECO:0000256" key="7">
    <source>
        <dbReference type="ARBA" id="ARBA00023136"/>
    </source>
</evidence>
<evidence type="ECO:0000256" key="3">
    <source>
        <dbReference type="ARBA" id="ARBA00022448"/>
    </source>
</evidence>
<dbReference type="GO" id="GO:0006874">
    <property type="term" value="P:intracellular calcium ion homeostasis"/>
    <property type="evidence" value="ECO:0007669"/>
    <property type="project" value="TreeGrafter"/>
</dbReference>
<dbReference type="EMBL" id="JAPZBU010000004">
    <property type="protein sequence ID" value="KAJ5408468.1"/>
    <property type="molecule type" value="Genomic_DNA"/>
</dbReference>
<evidence type="ECO:0000256" key="5">
    <source>
        <dbReference type="ARBA" id="ARBA00022989"/>
    </source>
</evidence>
<dbReference type="Proteomes" id="UP001147747">
    <property type="component" value="Unassembled WGS sequence"/>
</dbReference>
<dbReference type="PANTHER" id="PTHR31503">
    <property type="entry name" value="VACUOLAR CALCIUM ION TRANSPORTER"/>
    <property type="match status" value="1"/>
</dbReference>
<feature type="transmembrane region" description="Helical" evidence="8">
    <location>
        <begin position="98"/>
        <end position="117"/>
    </location>
</feature>
<reference evidence="10" key="2">
    <citation type="journal article" date="2023" name="IMA Fungus">
        <title>Comparative genomic study of the Penicillium genus elucidates a diverse pangenome and 15 lateral gene transfer events.</title>
        <authorList>
            <person name="Petersen C."/>
            <person name="Sorensen T."/>
            <person name="Nielsen M.R."/>
            <person name="Sondergaard T.E."/>
            <person name="Sorensen J.L."/>
            <person name="Fitzpatrick D.A."/>
            <person name="Frisvad J.C."/>
            <person name="Nielsen K.L."/>
        </authorList>
    </citation>
    <scope>NUCLEOTIDE SEQUENCE</scope>
    <source>
        <strain evidence="10">IBT 29677</strain>
    </source>
</reference>
<dbReference type="RefSeq" id="XP_056492783.1">
    <property type="nucleotide sequence ID" value="XM_056626988.1"/>
</dbReference>
<keyword evidence="4 8" id="KW-0812">Transmembrane</keyword>
<evidence type="ECO:0000313" key="10">
    <source>
        <dbReference type="EMBL" id="KAJ5408468.1"/>
    </source>
</evidence>
<dbReference type="GO" id="GO:0000329">
    <property type="term" value="C:fungal-type vacuole membrane"/>
    <property type="evidence" value="ECO:0007669"/>
    <property type="project" value="TreeGrafter"/>
</dbReference>
<proteinExistence type="inferred from homology"/>
<reference evidence="10" key="1">
    <citation type="submission" date="2022-12" db="EMBL/GenBank/DDBJ databases">
        <authorList>
            <person name="Petersen C."/>
        </authorList>
    </citation>
    <scope>NUCLEOTIDE SEQUENCE</scope>
    <source>
        <strain evidence="10">IBT 29677</strain>
    </source>
</reference>
<comment type="similarity">
    <text evidence="2">Belongs to the Ca(2+):cation antiporter (CaCA) (TC 2.A.19) family.</text>
</comment>
<dbReference type="Gene3D" id="1.20.1420.30">
    <property type="entry name" value="NCX, central ion-binding region"/>
    <property type="match status" value="2"/>
</dbReference>
<evidence type="ECO:0000313" key="11">
    <source>
        <dbReference type="Proteomes" id="UP001147747"/>
    </source>
</evidence>
<feature type="transmembrane region" description="Helical" evidence="8">
    <location>
        <begin position="382"/>
        <end position="400"/>
    </location>
</feature>
<dbReference type="OrthoDB" id="1699231at2759"/>
<dbReference type="Pfam" id="PF01699">
    <property type="entry name" value="Na_Ca_ex"/>
    <property type="match status" value="2"/>
</dbReference>
<feature type="transmembrane region" description="Helical" evidence="8">
    <location>
        <begin position="345"/>
        <end position="370"/>
    </location>
</feature>
<dbReference type="AlphaFoldDB" id="A0A9W9W8T9"/>
<keyword evidence="5 8" id="KW-1133">Transmembrane helix</keyword>
<protein>
    <recommendedName>
        <fullName evidence="9">Sodium/calcium exchanger membrane region domain-containing protein</fullName>
    </recommendedName>
</protein>
<feature type="transmembrane region" description="Helical" evidence="8">
    <location>
        <begin position="156"/>
        <end position="178"/>
    </location>
</feature>
<evidence type="ECO:0000256" key="6">
    <source>
        <dbReference type="ARBA" id="ARBA00023065"/>
    </source>
</evidence>
<feature type="transmembrane region" description="Helical" evidence="8">
    <location>
        <begin position="34"/>
        <end position="56"/>
    </location>
</feature>
<gene>
    <name evidence="10" type="ORF">N7509_002351</name>
</gene>
<evidence type="ECO:0000259" key="9">
    <source>
        <dbReference type="Pfam" id="PF01699"/>
    </source>
</evidence>
<dbReference type="GO" id="GO:0015369">
    <property type="term" value="F:calcium:proton antiporter activity"/>
    <property type="evidence" value="ECO:0007669"/>
    <property type="project" value="TreeGrafter"/>
</dbReference>
<accession>A0A9W9W8T9</accession>
<feature type="transmembrane region" description="Helical" evidence="8">
    <location>
        <begin position="129"/>
        <end position="150"/>
    </location>
</feature>
<dbReference type="InterPro" id="IPR044880">
    <property type="entry name" value="NCX_ion-bd_dom_sf"/>
</dbReference>
<organism evidence="10 11">
    <name type="scientific">Penicillium cosmopolitanum</name>
    <dbReference type="NCBI Taxonomy" id="1131564"/>
    <lineage>
        <taxon>Eukaryota</taxon>
        <taxon>Fungi</taxon>
        <taxon>Dikarya</taxon>
        <taxon>Ascomycota</taxon>
        <taxon>Pezizomycotina</taxon>
        <taxon>Eurotiomycetes</taxon>
        <taxon>Eurotiomycetidae</taxon>
        <taxon>Eurotiales</taxon>
        <taxon>Aspergillaceae</taxon>
        <taxon>Penicillium</taxon>
    </lineage>
</organism>
<feature type="transmembrane region" description="Helical" evidence="8">
    <location>
        <begin position="279"/>
        <end position="303"/>
    </location>
</feature>
<feature type="transmembrane region" description="Helical" evidence="8">
    <location>
        <begin position="199"/>
        <end position="216"/>
    </location>
</feature>
<keyword evidence="6" id="KW-0406">Ion transport</keyword>
<keyword evidence="7 8" id="KW-0472">Membrane</keyword>
<evidence type="ECO:0000256" key="8">
    <source>
        <dbReference type="SAM" id="Phobius"/>
    </source>
</evidence>
<comment type="subcellular location">
    <subcellularLocation>
        <location evidence="1">Endomembrane system</location>
        <topology evidence="1">Multi-pass membrane protein</topology>
    </subcellularLocation>
</comment>
<evidence type="ECO:0000256" key="4">
    <source>
        <dbReference type="ARBA" id="ARBA00022692"/>
    </source>
</evidence>
<feature type="domain" description="Sodium/calcium exchanger membrane region" evidence="9">
    <location>
        <begin position="67"/>
        <end position="216"/>
    </location>
</feature>
<sequence length="406" mass="45014">MSTHSTPRDPINSSKDRGIDDWEFEDPSFTAASVIRATLFSSWVNLLLICVPAGFAVNYTRGKSTETFIINFFAIIPLSKMSEFTLHEIEIRNESLASFLYVTLCNFVQLVCSIILLKDNKISILQTTLIGGILSNILLVLGISIILGGYERIQQNYNIVLAHTSANLLSLASTSLLIPTSAHLLSQINVKNLVKQPRGASVVLLIVYFAYAFFFYKSHAELCSKPSPKAEKRIKRVYARDTERGIAQIARMTAGSIGDPTTQVLRLEDPDAEPDDPKLYHYTALAILVVTTVLMGFCTQFAVDSIDSLSQKANLSKTFIGLILLPILNNDIGPVEQALADKMDLTIQFTIGKCLQTALFVLPFTVLLGWCMKVDMTLNFDGFEVVSLFASILLLNYLIYEGKSTW</sequence>
<dbReference type="PANTHER" id="PTHR31503:SF20">
    <property type="entry name" value="CA(2+)_H(+) EXCHANGER, PUTATIVE (EUROFUNG)-RELATED"/>
    <property type="match status" value="1"/>
</dbReference>
<dbReference type="GO" id="GO:0012505">
    <property type="term" value="C:endomembrane system"/>
    <property type="evidence" value="ECO:0007669"/>
    <property type="project" value="UniProtKB-SubCell"/>
</dbReference>